<sequence>MFAVDPVQVSGARVLIRAPIQSLMAVPPPSHRGRHYRPLRAAPTGVRARSALHRRRTTRLAHCPGARAHTTSCACPPRLTGVSISFDRHSTKKVNTPGTTMQL</sequence>
<reference evidence="1" key="1">
    <citation type="journal article" date="2022" name="bioRxiv">
        <title>Sequencing and chromosome-scale assembly of the giantPleurodeles waltlgenome.</title>
        <authorList>
            <person name="Brown T."/>
            <person name="Elewa A."/>
            <person name="Iarovenko S."/>
            <person name="Subramanian E."/>
            <person name="Araus A.J."/>
            <person name="Petzold A."/>
            <person name="Susuki M."/>
            <person name="Suzuki K.-i.T."/>
            <person name="Hayashi T."/>
            <person name="Toyoda A."/>
            <person name="Oliveira C."/>
            <person name="Osipova E."/>
            <person name="Leigh N.D."/>
            <person name="Simon A."/>
            <person name="Yun M.H."/>
        </authorList>
    </citation>
    <scope>NUCLEOTIDE SEQUENCE</scope>
    <source>
        <strain evidence="1">20211129_DDA</strain>
        <tissue evidence="1">Liver</tissue>
    </source>
</reference>
<dbReference type="Proteomes" id="UP001066276">
    <property type="component" value="Chromosome 9"/>
</dbReference>
<comment type="caution">
    <text evidence="1">The sequence shown here is derived from an EMBL/GenBank/DDBJ whole genome shotgun (WGS) entry which is preliminary data.</text>
</comment>
<name>A0AAV7MXS0_PLEWA</name>
<accession>A0AAV7MXS0</accession>
<organism evidence="1 2">
    <name type="scientific">Pleurodeles waltl</name>
    <name type="common">Iberian ribbed newt</name>
    <dbReference type="NCBI Taxonomy" id="8319"/>
    <lineage>
        <taxon>Eukaryota</taxon>
        <taxon>Metazoa</taxon>
        <taxon>Chordata</taxon>
        <taxon>Craniata</taxon>
        <taxon>Vertebrata</taxon>
        <taxon>Euteleostomi</taxon>
        <taxon>Amphibia</taxon>
        <taxon>Batrachia</taxon>
        <taxon>Caudata</taxon>
        <taxon>Salamandroidea</taxon>
        <taxon>Salamandridae</taxon>
        <taxon>Pleurodelinae</taxon>
        <taxon>Pleurodeles</taxon>
    </lineage>
</organism>
<gene>
    <name evidence="1" type="ORF">NDU88_005939</name>
</gene>
<dbReference type="AlphaFoldDB" id="A0AAV7MXS0"/>
<evidence type="ECO:0000313" key="1">
    <source>
        <dbReference type="EMBL" id="KAJ1108563.1"/>
    </source>
</evidence>
<evidence type="ECO:0000313" key="2">
    <source>
        <dbReference type="Proteomes" id="UP001066276"/>
    </source>
</evidence>
<proteinExistence type="predicted"/>
<keyword evidence="2" id="KW-1185">Reference proteome</keyword>
<dbReference type="EMBL" id="JANPWB010000013">
    <property type="protein sequence ID" value="KAJ1108563.1"/>
    <property type="molecule type" value="Genomic_DNA"/>
</dbReference>
<protein>
    <submittedName>
        <fullName evidence="1">Uncharacterized protein</fullName>
    </submittedName>
</protein>